<dbReference type="GO" id="GO:0030154">
    <property type="term" value="P:cell differentiation"/>
    <property type="evidence" value="ECO:0007669"/>
    <property type="project" value="TreeGrafter"/>
</dbReference>
<dbReference type="InterPro" id="IPR020479">
    <property type="entry name" value="HD_metazoa"/>
</dbReference>
<dbReference type="Proteomes" id="UP001208570">
    <property type="component" value="Unassembled WGS sequence"/>
</dbReference>
<evidence type="ECO:0000256" key="1">
    <source>
        <dbReference type="ARBA" id="ARBA00004123"/>
    </source>
</evidence>
<dbReference type="EMBL" id="JAODUP010000098">
    <property type="protein sequence ID" value="KAK2162454.1"/>
    <property type="molecule type" value="Genomic_DNA"/>
</dbReference>
<dbReference type="PANTHER" id="PTHR24340">
    <property type="entry name" value="HOMEOBOX PROTEIN NKX"/>
    <property type="match status" value="1"/>
</dbReference>
<dbReference type="Pfam" id="PF00046">
    <property type="entry name" value="Homeodomain"/>
    <property type="match status" value="1"/>
</dbReference>
<organism evidence="9 10">
    <name type="scientific">Paralvinella palmiformis</name>
    <dbReference type="NCBI Taxonomy" id="53620"/>
    <lineage>
        <taxon>Eukaryota</taxon>
        <taxon>Metazoa</taxon>
        <taxon>Spiralia</taxon>
        <taxon>Lophotrochozoa</taxon>
        <taxon>Annelida</taxon>
        <taxon>Polychaeta</taxon>
        <taxon>Sedentaria</taxon>
        <taxon>Canalipalpata</taxon>
        <taxon>Terebellida</taxon>
        <taxon>Terebelliformia</taxon>
        <taxon>Alvinellidae</taxon>
        <taxon>Paralvinella</taxon>
    </lineage>
</organism>
<dbReference type="GO" id="GO:0000978">
    <property type="term" value="F:RNA polymerase II cis-regulatory region sequence-specific DNA binding"/>
    <property type="evidence" value="ECO:0007669"/>
    <property type="project" value="TreeGrafter"/>
</dbReference>
<comment type="caution">
    <text evidence="9">The sequence shown here is derived from an EMBL/GenBank/DDBJ whole genome shotgun (WGS) entry which is preliminary data.</text>
</comment>
<dbReference type="AlphaFoldDB" id="A0AAD9K039"/>
<gene>
    <name evidence="9" type="ORF">LSH36_98g02045</name>
</gene>
<evidence type="ECO:0000313" key="10">
    <source>
        <dbReference type="Proteomes" id="UP001208570"/>
    </source>
</evidence>
<protein>
    <recommendedName>
        <fullName evidence="8">Homeobox domain-containing protein</fullName>
    </recommendedName>
</protein>
<sequence>MMKTEALQKVGDMLRMSPSGYGASEYPDQRAALSDNRSNPDLALASGNSFSMRNLLCLSSEQQQQQQRQQQQQQFNGDMLTNIVSRHNGVEQLSASTSHGEKYKTDSCLAAKDGVILPSMEQLSGYKDHHVTANQLPAYDTSTGSDARAYLSTNTSAMLDYQGFSSDEALAYKSKMDAVQKPETRIYGPTQPYYDSSVVAPPGGDPDGAKCDVNDSTSPIQMTLPTLVDAKTPTSTGDLFYSKTGYMYSSGYVYGTCTDLYTSLPTYNNQYHNLANMAPVNTSLYTSQQTMATTGSPYGADSHQMAYSRSPPEHGSCKHPLPVWIQNHGERDTTRTRKTSPECADRKISDVTSDRSTTPIGEDDAPEMTTSGDSVKVSMKRKDASSPGSPTSRGRDVTEGLKTQKTKRKPRILFSQAQVYELETRFKQQRYLSAPERDQLAQLLKLTPQQVKIWFQNRRYKLKRLSQDQNLELAALSAAGPRRVTVPVLVRDGKPCMMSGSGLAHGGSGTLGYPNTTGHYGYPGYTSHVTSAYDAMYTSSSSSSAAAYTQTGYGSTFSALDQSEARTW</sequence>
<reference evidence="9" key="1">
    <citation type="journal article" date="2023" name="Mol. Biol. Evol.">
        <title>Third-Generation Sequencing Reveals the Adaptive Role of the Epigenome in Three Deep-Sea Polychaetes.</title>
        <authorList>
            <person name="Perez M."/>
            <person name="Aroh O."/>
            <person name="Sun Y."/>
            <person name="Lan Y."/>
            <person name="Juniper S.K."/>
            <person name="Young C.R."/>
            <person name="Angers B."/>
            <person name="Qian P.Y."/>
        </authorList>
    </citation>
    <scope>NUCLEOTIDE SEQUENCE</scope>
    <source>
        <strain evidence="9">P08H-3</strain>
    </source>
</reference>
<keyword evidence="10" id="KW-1185">Reference proteome</keyword>
<keyword evidence="4 5" id="KW-0539">Nucleus</keyword>
<proteinExistence type="predicted"/>
<keyword evidence="3 5" id="KW-0371">Homeobox</keyword>
<dbReference type="PRINTS" id="PR00024">
    <property type="entry name" value="HOMEOBOX"/>
</dbReference>
<dbReference type="InterPro" id="IPR050394">
    <property type="entry name" value="Homeobox_NK-like"/>
</dbReference>
<accession>A0AAD9K039</accession>
<comment type="subcellular location">
    <subcellularLocation>
        <location evidence="1 5 6">Nucleus</location>
    </subcellularLocation>
</comment>
<keyword evidence="2 5" id="KW-0238">DNA-binding</keyword>
<evidence type="ECO:0000256" key="6">
    <source>
        <dbReference type="RuleBase" id="RU000682"/>
    </source>
</evidence>
<dbReference type="InterPro" id="IPR009057">
    <property type="entry name" value="Homeodomain-like_sf"/>
</dbReference>
<evidence type="ECO:0000256" key="5">
    <source>
        <dbReference type="PROSITE-ProRule" id="PRU00108"/>
    </source>
</evidence>
<feature type="region of interest" description="Disordered" evidence="7">
    <location>
        <begin position="1"/>
        <end position="45"/>
    </location>
</feature>
<feature type="compositionally biased region" description="Basic and acidic residues" evidence="7">
    <location>
        <begin position="328"/>
        <end position="353"/>
    </location>
</feature>
<evidence type="ECO:0000256" key="3">
    <source>
        <dbReference type="ARBA" id="ARBA00023155"/>
    </source>
</evidence>
<name>A0AAD9K039_9ANNE</name>
<dbReference type="InterPro" id="IPR001356">
    <property type="entry name" value="HD"/>
</dbReference>
<feature type="DNA-binding region" description="Homeobox" evidence="5">
    <location>
        <begin position="407"/>
        <end position="466"/>
    </location>
</feature>
<dbReference type="GO" id="GO:0000981">
    <property type="term" value="F:DNA-binding transcription factor activity, RNA polymerase II-specific"/>
    <property type="evidence" value="ECO:0007669"/>
    <property type="project" value="InterPro"/>
</dbReference>
<feature type="region of interest" description="Disordered" evidence="7">
    <location>
        <begin position="295"/>
        <end position="406"/>
    </location>
</feature>
<evidence type="ECO:0000256" key="2">
    <source>
        <dbReference type="ARBA" id="ARBA00023125"/>
    </source>
</evidence>
<dbReference type="GO" id="GO:0005634">
    <property type="term" value="C:nucleus"/>
    <property type="evidence" value="ECO:0007669"/>
    <property type="project" value="UniProtKB-SubCell"/>
</dbReference>
<dbReference type="CDD" id="cd00086">
    <property type="entry name" value="homeodomain"/>
    <property type="match status" value="1"/>
</dbReference>
<dbReference type="SUPFAM" id="SSF46689">
    <property type="entry name" value="Homeodomain-like"/>
    <property type="match status" value="1"/>
</dbReference>
<evidence type="ECO:0000313" key="9">
    <source>
        <dbReference type="EMBL" id="KAK2162454.1"/>
    </source>
</evidence>
<evidence type="ECO:0000256" key="4">
    <source>
        <dbReference type="ARBA" id="ARBA00023242"/>
    </source>
</evidence>
<dbReference type="PROSITE" id="PS00027">
    <property type="entry name" value="HOMEOBOX_1"/>
    <property type="match status" value="1"/>
</dbReference>
<dbReference type="PANTHER" id="PTHR24340:SF32">
    <property type="entry name" value="HOMEOBOX PROTEIN NKX-2.3"/>
    <property type="match status" value="1"/>
</dbReference>
<dbReference type="InterPro" id="IPR017970">
    <property type="entry name" value="Homeobox_CS"/>
</dbReference>
<dbReference type="Gene3D" id="1.10.10.60">
    <property type="entry name" value="Homeodomain-like"/>
    <property type="match status" value="1"/>
</dbReference>
<evidence type="ECO:0000256" key="7">
    <source>
        <dbReference type="SAM" id="MobiDB-lite"/>
    </source>
</evidence>
<feature type="domain" description="Homeobox" evidence="8">
    <location>
        <begin position="405"/>
        <end position="465"/>
    </location>
</feature>
<dbReference type="SMART" id="SM00389">
    <property type="entry name" value="HOX"/>
    <property type="match status" value="1"/>
</dbReference>
<dbReference type="PROSITE" id="PS50071">
    <property type="entry name" value="HOMEOBOX_2"/>
    <property type="match status" value="1"/>
</dbReference>
<evidence type="ECO:0000259" key="8">
    <source>
        <dbReference type="PROSITE" id="PS50071"/>
    </source>
</evidence>